<feature type="domain" description="FANCI helical" evidence="1">
    <location>
        <begin position="23"/>
        <end position="86"/>
    </location>
</feature>
<protein>
    <recommendedName>
        <fullName evidence="1">FANCI helical domain-containing protein</fullName>
    </recommendedName>
</protein>
<evidence type="ECO:0000313" key="2">
    <source>
        <dbReference type="EMBL" id="GFR47112.1"/>
    </source>
</evidence>
<evidence type="ECO:0000259" key="1">
    <source>
        <dbReference type="Pfam" id="PF14679"/>
    </source>
</evidence>
<proteinExistence type="predicted"/>
<dbReference type="PANTHER" id="PTHR21818:SF0">
    <property type="entry name" value="FANCONI ANEMIA GROUP I PROTEIN"/>
    <property type="match status" value="1"/>
</dbReference>
<keyword evidence="3" id="KW-1185">Reference proteome</keyword>
<feature type="non-terminal residue" evidence="2">
    <location>
        <position position="104"/>
    </location>
</feature>
<name>A0AAD3DUX5_9CHLO</name>
<evidence type="ECO:0000313" key="3">
    <source>
        <dbReference type="Proteomes" id="UP001054857"/>
    </source>
</evidence>
<comment type="caution">
    <text evidence="2">The sequence shown here is derived from an EMBL/GenBank/DDBJ whole genome shotgun (WGS) entry which is preliminary data.</text>
</comment>
<organism evidence="2 3">
    <name type="scientific">Astrephomene gubernaculifera</name>
    <dbReference type="NCBI Taxonomy" id="47775"/>
    <lineage>
        <taxon>Eukaryota</taxon>
        <taxon>Viridiplantae</taxon>
        <taxon>Chlorophyta</taxon>
        <taxon>core chlorophytes</taxon>
        <taxon>Chlorophyceae</taxon>
        <taxon>CS clade</taxon>
        <taxon>Chlamydomonadales</taxon>
        <taxon>Astrephomenaceae</taxon>
        <taxon>Astrephomene</taxon>
    </lineage>
</organism>
<reference evidence="2 3" key="1">
    <citation type="journal article" date="2021" name="Sci. Rep.">
        <title>Genome sequencing of the multicellular alga Astrephomene provides insights into convergent evolution of germ-soma differentiation.</title>
        <authorList>
            <person name="Yamashita S."/>
            <person name="Yamamoto K."/>
            <person name="Matsuzaki R."/>
            <person name="Suzuki S."/>
            <person name="Yamaguchi H."/>
            <person name="Hirooka S."/>
            <person name="Minakuchi Y."/>
            <person name="Miyagishima S."/>
            <person name="Kawachi M."/>
            <person name="Toyoda A."/>
            <person name="Nozaki H."/>
        </authorList>
    </citation>
    <scope>NUCLEOTIDE SEQUENCE [LARGE SCALE GENOMIC DNA]</scope>
    <source>
        <strain evidence="2 3">NIES-4017</strain>
    </source>
</reference>
<dbReference type="GO" id="GO:0070182">
    <property type="term" value="F:DNA polymerase binding"/>
    <property type="evidence" value="ECO:0007669"/>
    <property type="project" value="TreeGrafter"/>
</dbReference>
<accession>A0AAD3DUX5</accession>
<dbReference type="InterPro" id="IPR029310">
    <property type="entry name" value="FANCI_HD1"/>
</dbReference>
<dbReference type="InterPro" id="IPR026171">
    <property type="entry name" value="FANCI"/>
</dbReference>
<sequence length="104" mass="11257">QVLQQVEGTALVIMADAFKYDSSLAQELLKAVRSSCLAPSPFCLLLLFSLARQHKLEAEVVKLLKGLVVAAFEWDATRAGSAWLSGLPQLPRPGGLQLRGALLR</sequence>
<dbReference type="Proteomes" id="UP001054857">
    <property type="component" value="Unassembled WGS sequence"/>
</dbReference>
<gene>
    <name evidence="2" type="ORF">Agub_g8797</name>
</gene>
<dbReference type="GO" id="GO:0006281">
    <property type="term" value="P:DNA repair"/>
    <property type="evidence" value="ECO:0007669"/>
    <property type="project" value="InterPro"/>
</dbReference>
<dbReference type="Pfam" id="PF14679">
    <property type="entry name" value="FANCI_HD1"/>
    <property type="match status" value="1"/>
</dbReference>
<dbReference type="EMBL" id="BMAR01000017">
    <property type="protein sequence ID" value="GFR47112.1"/>
    <property type="molecule type" value="Genomic_DNA"/>
</dbReference>
<dbReference type="PANTHER" id="PTHR21818">
    <property type="entry name" value="BC025462 PROTEIN"/>
    <property type="match status" value="1"/>
</dbReference>
<feature type="non-terminal residue" evidence="2">
    <location>
        <position position="1"/>
    </location>
</feature>
<dbReference type="AlphaFoldDB" id="A0AAD3DUX5"/>